<keyword evidence="4" id="KW-1185">Reference proteome</keyword>
<evidence type="ECO:0000313" key="3">
    <source>
        <dbReference type="EMBL" id="MBM5459036.1"/>
    </source>
</evidence>
<feature type="compositionally biased region" description="Low complexity" evidence="1">
    <location>
        <begin position="139"/>
        <end position="160"/>
    </location>
</feature>
<organism evidence="3 4">
    <name type="scientific">Pseudomonas arcuscaelestis</name>
    <dbReference type="NCBI Taxonomy" id="2710591"/>
    <lineage>
        <taxon>Bacteria</taxon>
        <taxon>Pseudomonadati</taxon>
        <taxon>Pseudomonadota</taxon>
        <taxon>Gammaproteobacteria</taxon>
        <taxon>Pseudomonadales</taxon>
        <taxon>Pseudomonadaceae</taxon>
        <taxon>Pseudomonas</taxon>
    </lineage>
</organism>
<feature type="chain" id="PRO_5045755944" evidence="2">
    <location>
        <begin position="23"/>
        <end position="632"/>
    </location>
</feature>
<sequence>MKQCALALAVIGALGFVPNALAHELAFSKKDQIMVEVPGTATTWCKPDIELTITRPTWDNQQMLTGLVSVLPFVLGKDCPAAKVTWNAVDAAGKLYASGSGHAANLGIVTLAEPPAPAPAPAATPPVTAVADPTQTSSPVEKPTAETPATAPAVTEQTAPAEVPEVAAPAQTVATPAETSVSAPVPAVAAESLPVSAPAPAPAAPAAVVAAPTSDFGRSLVISNPLLTQITDGAGCKWVVSKSLLERGADSLSFSATPAMPCQSSGFSEGGFDKLSWKIQNTYRSDTWGKVYVHPSGLMFSKSLEEAVKGKAVSFFSPDAAQALFLLGELPERQMKVYLAYQRATYQVLGPFKGAPYYVVTTSDESFALDPVQYKQAALEVFQLIKTTSPTTVGLANFFVSHNLDALYPVSGWGDDQKTIIRNRMGEERGQFHFDALNGRNWALGREKERVQEERRQMERMASLHSRVLARYEQLKTSLKDYEGHESEALAQLAGIRARFTTPLSMMDPSSSMRASPMMVHVTGKDGEFYEIDFPAKGRLQSDHELGKEWYILPAANMTPVAPLVNGKAIPTFKVYSAGEPEACKQASCADRVSFGAVLGREFPDAGIDSSWTPEVSQQRLNTWNNASAQIQ</sequence>
<dbReference type="EMBL" id="JACOPV010000009">
    <property type="protein sequence ID" value="MBM5459036.1"/>
    <property type="molecule type" value="Genomic_DNA"/>
</dbReference>
<comment type="caution">
    <text evidence="3">The sequence shown here is derived from an EMBL/GenBank/DDBJ whole genome shotgun (WGS) entry which is preliminary data.</text>
</comment>
<dbReference type="RefSeq" id="WP_203584944.1">
    <property type="nucleotide sequence ID" value="NZ_JACOPV010000009.1"/>
</dbReference>
<protein>
    <submittedName>
        <fullName evidence="3">Uncharacterized protein</fullName>
    </submittedName>
</protein>
<proteinExistence type="predicted"/>
<dbReference type="Proteomes" id="UP000745663">
    <property type="component" value="Unassembled WGS sequence"/>
</dbReference>
<feature type="region of interest" description="Disordered" evidence="1">
    <location>
        <begin position="117"/>
        <end position="160"/>
    </location>
</feature>
<evidence type="ECO:0000256" key="2">
    <source>
        <dbReference type="SAM" id="SignalP"/>
    </source>
</evidence>
<gene>
    <name evidence="3" type="ORF">H8F21_15820</name>
</gene>
<keyword evidence="2" id="KW-0732">Signal</keyword>
<accession>A0ABS2C1C9</accession>
<evidence type="ECO:0000256" key="1">
    <source>
        <dbReference type="SAM" id="MobiDB-lite"/>
    </source>
</evidence>
<evidence type="ECO:0000313" key="4">
    <source>
        <dbReference type="Proteomes" id="UP000745663"/>
    </source>
</evidence>
<feature type="signal peptide" evidence="2">
    <location>
        <begin position="1"/>
        <end position="22"/>
    </location>
</feature>
<name>A0ABS2C1C9_9PSED</name>
<reference evidence="3 4" key="1">
    <citation type="submission" date="2020-08" db="EMBL/GenBank/DDBJ databases">
        <title>Description of novel Pseudomonas species.</title>
        <authorList>
            <person name="Duman M."/>
            <person name="Mulet M."/>
            <person name="Altun S."/>
            <person name="Saticioglu I.B."/>
            <person name="Lalucat J."/>
            <person name="Garcia-Valdes E."/>
        </authorList>
    </citation>
    <scope>NUCLEOTIDE SEQUENCE [LARGE SCALE GENOMIC DNA]</scope>
    <source>
        <strain evidence="3 4">P66</strain>
    </source>
</reference>